<dbReference type="PANTHER" id="PTHR30026">
    <property type="entry name" value="OUTER MEMBRANE PROTEIN TOLC"/>
    <property type="match status" value="1"/>
</dbReference>
<keyword evidence="6" id="KW-0472">Membrane</keyword>
<feature type="chain" id="PRO_5045219965" evidence="8">
    <location>
        <begin position="20"/>
        <end position="473"/>
    </location>
</feature>
<feature type="signal peptide" evidence="8">
    <location>
        <begin position="1"/>
        <end position="19"/>
    </location>
</feature>
<sequence length="473" mass="51574">MRKLSTLALAISLSTTCMAQQKWNLKTIVDYAMANNINVKLSDVQAKIASINYKQSKLSQYPTASFSGNTSINSGNNQDPTTFSRITQTYLSAGLQLQSSADIFNFYSKRNTIAANKWEAEAALAATDKAKNDIALTAANAYLQVLLSKEQEKITAVQIQQTQAQLTNTRKQVNAGALPELSASQLEAQLALDSLNYITAKGNTTNNLLLLQSYLSLDAATSFDVDTPPVDQIPVEPIGNLLPDFVYDLALKNLPQQRFNDLKLKAAEKNAAAAKASMLPSLAAFVSLGSNYNNKSQVVTGFTPKISPIGSVNVGGTDYIVTAPSGTANFSKSSFANQLSDNFRQGIGLSLTVPIFNGGQLKSNYERSKLNINIIQLQQQQDNLKLKQDIYTAYNAALIALEKLNASKKSAAINELNLNYATKRFNVGVLGTFDLITTQNNLLRAKLELAQNNIDYIFKMKVLEFYKGMGLKL</sequence>
<keyword evidence="4" id="KW-1134">Transmembrane beta strand</keyword>
<evidence type="ECO:0000256" key="1">
    <source>
        <dbReference type="ARBA" id="ARBA00004442"/>
    </source>
</evidence>
<dbReference type="InterPro" id="IPR003423">
    <property type="entry name" value="OMP_efflux"/>
</dbReference>
<keyword evidence="3" id="KW-0813">Transport</keyword>
<keyword evidence="7" id="KW-0998">Cell outer membrane</keyword>
<dbReference type="Proteomes" id="UP001595907">
    <property type="component" value="Unassembled WGS sequence"/>
</dbReference>
<evidence type="ECO:0000256" key="3">
    <source>
        <dbReference type="ARBA" id="ARBA00022448"/>
    </source>
</evidence>
<accession>A0ABV8QTN9</accession>
<evidence type="ECO:0000313" key="10">
    <source>
        <dbReference type="Proteomes" id="UP001595907"/>
    </source>
</evidence>
<keyword evidence="8" id="KW-0732">Signal</keyword>
<comment type="similarity">
    <text evidence="2">Belongs to the outer membrane factor (OMF) (TC 1.B.17) family.</text>
</comment>
<organism evidence="9 10">
    <name type="scientific">Ferruginibacter yonginensis</name>
    <dbReference type="NCBI Taxonomy" id="1310416"/>
    <lineage>
        <taxon>Bacteria</taxon>
        <taxon>Pseudomonadati</taxon>
        <taxon>Bacteroidota</taxon>
        <taxon>Chitinophagia</taxon>
        <taxon>Chitinophagales</taxon>
        <taxon>Chitinophagaceae</taxon>
        <taxon>Ferruginibacter</taxon>
    </lineage>
</organism>
<dbReference type="SUPFAM" id="SSF56954">
    <property type="entry name" value="Outer membrane efflux proteins (OEP)"/>
    <property type="match status" value="1"/>
</dbReference>
<comment type="caution">
    <text evidence="9">The sequence shown here is derived from an EMBL/GenBank/DDBJ whole genome shotgun (WGS) entry which is preliminary data.</text>
</comment>
<reference evidence="10" key="1">
    <citation type="journal article" date="2019" name="Int. J. Syst. Evol. Microbiol.">
        <title>The Global Catalogue of Microorganisms (GCM) 10K type strain sequencing project: providing services to taxonomists for standard genome sequencing and annotation.</title>
        <authorList>
            <consortium name="The Broad Institute Genomics Platform"/>
            <consortium name="The Broad Institute Genome Sequencing Center for Infectious Disease"/>
            <person name="Wu L."/>
            <person name="Ma J."/>
        </authorList>
    </citation>
    <scope>NUCLEOTIDE SEQUENCE [LARGE SCALE GENOMIC DNA]</scope>
    <source>
        <strain evidence="10">CECT 8289</strain>
    </source>
</reference>
<proteinExistence type="inferred from homology"/>
<dbReference type="Pfam" id="PF02321">
    <property type="entry name" value="OEP"/>
    <property type="match status" value="2"/>
</dbReference>
<keyword evidence="10" id="KW-1185">Reference proteome</keyword>
<name>A0ABV8QTN9_9BACT</name>
<dbReference type="InterPro" id="IPR051906">
    <property type="entry name" value="TolC-like"/>
</dbReference>
<evidence type="ECO:0000256" key="4">
    <source>
        <dbReference type="ARBA" id="ARBA00022452"/>
    </source>
</evidence>
<gene>
    <name evidence="9" type="ORF">ACFOWM_07690</name>
</gene>
<dbReference type="PANTHER" id="PTHR30026:SF20">
    <property type="entry name" value="OUTER MEMBRANE PROTEIN TOLC"/>
    <property type="match status" value="1"/>
</dbReference>
<evidence type="ECO:0000313" key="9">
    <source>
        <dbReference type="EMBL" id="MFC4262753.1"/>
    </source>
</evidence>
<evidence type="ECO:0000256" key="5">
    <source>
        <dbReference type="ARBA" id="ARBA00022692"/>
    </source>
</evidence>
<evidence type="ECO:0000256" key="2">
    <source>
        <dbReference type="ARBA" id="ARBA00007613"/>
    </source>
</evidence>
<evidence type="ECO:0000256" key="8">
    <source>
        <dbReference type="SAM" id="SignalP"/>
    </source>
</evidence>
<dbReference type="Gene3D" id="1.20.1600.10">
    <property type="entry name" value="Outer membrane efflux proteins (OEP)"/>
    <property type="match status" value="1"/>
</dbReference>
<keyword evidence="5" id="KW-0812">Transmembrane</keyword>
<evidence type="ECO:0000256" key="6">
    <source>
        <dbReference type="ARBA" id="ARBA00023136"/>
    </source>
</evidence>
<dbReference type="RefSeq" id="WP_379708507.1">
    <property type="nucleotide sequence ID" value="NZ_JBHSCZ010000002.1"/>
</dbReference>
<protein>
    <submittedName>
        <fullName evidence="9">TolC family protein</fullName>
    </submittedName>
</protein>
<dbReference type="EMBL" id="JBHSCZ010000002">
    <property type="protein sequence ID" value="MFC4262753.1"/>
    <property type="molecule type" value="Genomic_DNA"/>
</dbReference>
<comment type="subcellular location">
    <subcellularLocation>
        <location evidence="1">Cell outer membrane</location>
    </subcellularLocation>
</comment>
<evidence type="ECO:0000256" key="7">
    <source>
        <dbReference type="ARBA" id="ARBA00023237"/>
    </source>
</evidence>